<dbReference type="RefSeq" id="WP_311653857.1">
    <property type="nucleotide sequence ID" value="NZ_JAVRIB010000015.1"/>
</dbReference>
<dbReference type="Proteomes" id="UP001251857">
    <property type="component" value="Unassembled WGS sequence"/>
</dbReference>
<sequence>MRQFMRQFPRQANAVHWLVAIMLGVSTLAWAWHVDMPVAADETVQVADSHAHSDGGDLVDRCDHCCHAGAHLVALTSTNISPAFDST</sequence>
<evidence type="ECO:0000313" key="1">
    <source>
        <dbReference type="EMBL" id="MDT0635963.1"/>
    </source>
</evidence>
<evidence type="ECO:0008006" key="3">
    <source>
        <dbReference type="Google" id="ProtNLM"/>
    </source>
</evidence>
<keyword evidence="2" id="KW-1185">Reference proteome</keyword>
<gene>
    <name evidence="1" type="ORF">RM532_13490</name>
</gene>
<accession>A0ABU3C327</accession>
<reference evidence="1 2" key="1">
    <citation type="submission" date="2023-09" db="EMBL/GenBank/DDBJ databases">
        <authorList>
            <person name="Rey-Velasco X."/>
        </authorList>
    </citation>
    <scope>NUCLEOTIDE SEQUENCE [LARGE SCALE GENOMIC DNA]</scope>
    <source>
        <strain evidence="1 2">W335</strain>
    </source>
</reference>
<dbReference type="EMBL" id="JAVRIB010000015">
    <property type="protein sequence ID" value="MDT0635963.1"/>
    <property type="molecule type" value="Genomic_DNA"/>
</dbReference>
<name>A0ABU3C327_9GAMM</name>
<protein>
    <recommendedName>
        <fullName evidence="3">DUF2946 domain-containing protein</fullName>
    </recommendedName>
</protein>
<comment type="caution">
    <text evidence="1">The sequence shown here is derived from an EMBL/GenBank/DDBJ whole genome shotgun (WGS) entry which is preliminary data.</text>
</comment>
<proteinExistence type="predicted"/>
<feature type="non-terminal residue" evidence="1">
    <location>
        <position position="87"/>
    </location>
</feature>
<evidence type="ECO:0000313" key="2">
    <source>
        <dbReference type="Proteomes" id="UP001251857"/>
    </source>
</evidence>
<organism evidence="1 2">
    <name type="scientific">Spectribacter hydrogenoxidans</name>
    <dbReference type="NCBI Taxonomy" id="3075608"/>
    <lineage>
        <taxon>Bacteria</taxon>
        <taxon>Pseudomonadati</taxon>
        <taxon>Pseudomonadota</taxon>
        <taxon>Gammaproteobacteria</taxon>
        <taxon>Salinisphaerales</taxon>
        <taxon>Salinisphaeraceae</taxon>
        <taxon>Spectribacter</taxon>
    </lineage>
</organism>